<dbReference type="SUPFAM" id="SSF55681">
    <property type="entry name" value="Class II aaRS and biotin synthetases"/>
    <property type="match status" value="1"/>
</dbReference>
<dbReference type="EC" id="6.3.4.15" evidence="4"/>
<comment type="similarity">
    <text evidence="4">Belongs to the biotin--protein ligase family.</text>
</comment>
<keyword evidence="4" id="KW-0805">Transcription regulation</keyword>
<dbReference type="PROSITE" id="PS51733">
    <property type="entry name" value="BPL_LPL_CATALYTIC"/>
    <property type="match status" value="1"/>
</dbReference>
<keyword evidence="4" id="KW-0238">DNA-binding</keyword>
<reference evidence="6 7" key="1">
    <citation type="submission" date="2023-03" db="EMBL/GenBank/DDBJ databases">
        <title>Novel Species.</title>
        <authorList>
            <person name="Ma S."/>
        </authorList>
    </citation>
    <scope>NUCLEOTIDE SEQUENCE [LARGE SCALE GENOMIC DNA]</scope>
    <source>
        <strain evidence="6 7">B11</strain>
    </source>
</reference>
<dbReference type="Gene3D" id="2.30.30.100">
    <property type="match status" value="1"/>
</dbReference>
<dbReference type="InterPro" id="IPR036390">
    <property type="entry name" value="WH_DNA-bd_sf"/>
</dbReference>
<feature type="binding site" evidence="4">
    <location>
        <begin position="93"/>
        <end position="95"/>
    </location>
    <ligand>
        <name>biotin</name>
        <dbReference type="ChEBI" id="CHEBI:57586"/>
    </ligand>
</feature>
<dbReference type="PANTHER" id="PTHR12835:SF5">
    <property type="entry name" value="BIOTIN--PROTEIN LIGASE"/>
    <property type="match status" value="1"/>
</dbReference>
<dbReference type="Gene3D" id="3.30.930.10">
    <property type="entry name" value="Bira Bifunctional Protein, Domain 2"/>
    <property type="match status" value="1"/>
</dbReference>
<proteinExistence type="inferred from homology"/>
<dbReference type="InterPro" id="IPR045864">
    <property type="entry name" value="aa-tRNA-synth_II/BPL/LPL"/>
</dbReference>
<keyword evidence="7" id="KW-1185">Reference proteome</keyword>
<comment type="caution">
    <text evidence="4">Lacks conserved residue(s) required for the propagation of feature annotation.</text>
</comment>
<dbReference type="InterPro" id="IPR013196">
    <property type="entry name" value="HTH_11"/>
</dbReference>
<evidence type="ECO:0000256" key="1">
    <source>
        <dbReference type="ARBA" id="ARBA00022598"/>
    </source>
</evidence>
<dbReference type="InterPro" id="IPR004408">
    <property type="entry name" value="Biotin_CoA_COase_ligase"/>
</dbReference>
<keyword evidence="1 4" id="KW-0436">Ligase</keyword>
<keyword evidence="4" id="KW-0804">Transcription</keyword>
<evidence type="ECO:0000313" key="7">
    <source>
        <dbReference type="Proteomes" id="UP001461341"/>
    </source>
</evidence>
<dbReference type="Proteomes" id="UP001461341">
    <property type="component" value="Chromosome"/>
</dbReference>
<dbReference type="RefSeq" id="WP_369018156.1">
    <property type="nucleotide sequence ID" value="NZ_CP121689.1"/>
</dbReference>
<dbReference type="SUPFAM" id="SSF46785">
    <property type="entry name" value="Winged helix' DNA-binding domain"/>
    <property type="match status" value="1"/>
</dbReference>
<gene>
    <name evidence="4" type="primary">birA</name>
    <name evidence="6" type="ORF">QBE54_10520</name>
</gene>
<dbReference type="GO" id="GO:0004077">
    <property type="term" value="F:biotin--[biotin carboxyl-carrier protein] ligase activity"/>
    <property type="evidence" value="ECO:0007669"/>
    <property type="project" value="UniProtKB-EC"/>
</dbReference>
<dbReference type="InterPro" id="IPR003142">
    <property type="entry name" value="BPL_C"/>
</dbReference>
<dbReference type="InterPro" id="IPR036388">
    <property type="entry name" value="WH-like_DNA-bd_sf"/>
</dbReference>
<feature type="binding site" evidence="4">
    <location>
        <position position="188"/>
    </location>
    <ligand>
        <name>biotin</name>
        <dbReference type="ChEBI" id="CHEBI:57586"/>
    </ligand>
</feature>
<comment type="function">
    <text evidence="4">Acts both as a biotin--[acetyl-CoA-carboxylase] ligase and a repressor.</text>
</comment>
<evidence type="ECO:0000256" key="4">
    <source>
        <dbReference type="HAMAP-Rule" id="MF_00978"/>
    </source>
</evidence>
<dbReference type="PANTHER" id="PTHR12835">
    <property type="entry name" value="BIOTIN PROTEIN LIGASE"/>
    <property type="match status" value="1"/>
</dbReference>
<dbReference type="Gene3D" id="1.10.10.10">
    <property type="entry name" value="Winged helix-like DNA-binding domain superfamily/Winged helix DNA-binding domain"/>
    <property type="match status" value="1"/>
</dbReference>
<feature type="domain" description="BPL/LPL catalytic" evidence="5">
    <location>
        <begin position="70"/>
        <end position="261"/>
    </location>
</feature>
<evidence type="ECO:0000259" key="5">
    <source>
        <dbReference type="PROSITE" id="PS51733"/>
    </source>
</evidence>
<keyword evidence="4" id="KW-0067">ATP-binding</keyword>
<dbReference type="HAMAP" id="MF_00978">
    <property type="entry name" value="Bifunct_BirA"/>
    <property type="match status" value="1"/>
</dbReference>
<organism evidence="6 7">
    <name type="scientific">Thermatribacter velox</name>
    <dbReference type="NCBI Taxonomy" id="3039681"/>
    <lineage>
        <taxon>Bacteria</taxon>
        <taxon>Pseudomonadati</taxon>
        <taxon>Atribacterota</taxon>
        <taxon>Atribacteria</taxon>
        <taxon>Atribacterales</taxon>
        <taxon>Thermatribacteraceae</taxon>
        <taxon>Thermatribacter</taxon>
    </lineage>
</organism>
<dbReference type="Pfam" id="PF02237">
    <property type="entry name" value="BPL_C"/>
    <property type="match status" value="1"/>
</dbReference>
<feature type="DNA-binding region" description="H-T-H motif" evidence="4">
    <location>
        <begin position="23"/>
        <end position="42"/>
    </location>
</feature>
<evidence type="ECO:0000256" key="2">
    <source>
        <dbReference type="ARBA" id="ARBA00023267"/>
    </source>
</evidence>
<sequence length="325" mass="36723">MLRSSLEKEILKALLVSRDWVSGEELAKRLSLSRVAIWKEMEKLKSWGFPVISSRKGYKLFELPDVFFREYLEAYFSRFSFPVSVFCEDQVDSTNEWAKREALQGAPSWSLFIAESQTRGKGRKGRSWFSLPGKSLTFSLLIRPNLSLWSGFTSLPLVCGLAVSLALEEEGLEPEIKWPNDVLIDGKKVAGILVEGDFEAEVLRYVVIGIGLNVNLLREDFPEDLRLTATSLLEVSGKRHHRLFLLENLLNKLSKCLEGWKGEANLASLYPELKKRLATLGKRVKIAVSDKVLEGLAEDIDLDGSLWINSEGERKKISWGELVTS</sequence>
<feature type="binding site" evidence="4">
    <location>
        <position position="117"/>
    </location>
    <ligand>
        <name>biotin</name>
        <dbReference type="ChEBI" id="CHEBI:57586"/>
    </ligand>
</feature>
<dbReference type="NCBIfam" id="TIGR00121">
    <property type="entry name" value="birA_ligase"/>
    <property type="match status" value="1"/>
</dbReference>
<evidence type="ECO:0000313" key="6">
    <source>
        <dbReference type="EMBL" id="WZL76002.1"/>
    </source>
</evidence>
<accession>A0ABZ2YAK7</accession>
<keyword evidence="4" id="KW-0547">Nucleotide-binding</keyword>
<protein>
    <recommendedName>
        <fullName evidence="4">Bifunctional ligase/repressor BirA</fullName>
    </recommendedName>
    <alternativeName>
        <fullName evidence="4">Biotin--[acetyl-CoA-carboxylase] ligase</fullName>
        <ecNumber evidence="4">6.3.4.15</ecNumber>
    </alternativeName>
    <alternativeName>
        <fullName evidence="4">Biotin--protein ligase</fullName>
    </alternativeName>
    <alternativeName>
        <fullName evidence="4">Biotin-[acetyl-CoA carboxylase] synthetase</fullName>
    </alternativeName>
</protein>
<comment type="catalytic activity">
    <reaction evidence="3 4">
        <text>biotin + L-lysyl-[protein] + ATP = N(6)-biotinyl-L-lysyl-[protein] + AMP + diphosphate + H(+)</text>
        <dbReference type="Rhea" id="RHEA:11756"/>
        <dbReference type="Rhea" id="RHEA-COMP:9752"/>
        <dbReference type="Rhea" id="RHEA-COMP:10505"/>
        <dbReference type="ChEBI" id="CHEBI:15378"/>
        <dbReference type="ChEBI" id="CHEBI:29969"/>
        <dbReference type="ChEBI" id="CHEBI:30616"/>
        <dbReference type="ChEBI" id="CHEBI:33019"/>
        <dbReference type="ChEBI" id="CHEBI:57586"/>
        <dbReference type="ChEBI" id="CHEBI:83144"/>
        <dbReference type="ChEBI" id="CHEBI:456215"/>
        <dbReference type="EC" id="6.3.4.15"/>
    </reaction>
</comment>
<dbReference type="CDD" id="cd16442">
    <property type="entry name" value="BPL"/>
    <property type="match status" value="1"/>
</dbReference>
<dbReference type="InterPro" id="IPR004143">
    <property type="entry name" value="BPL_LPL_catalytic"/>
</dbReference>
<name>A0ABZ2YAK7_9BACT</name>
<evidence type="ECO:0000256" key="3">
    <source>
        <dbReference type="ARBA" id="ARBA00047846"/>
    </source>
</evidence>
<dbReference type="Pfam" id="PF08279">
    <property type="entry name" value="HTH_11"/>
    <property type="match status" value="1"/>
</dbReference>
<dbReference type="Pfam" id="PF03099">
    <property type="entry name" value="BPL_LplA_LipB"/>
    <property type="match status" value="1"/>
</dbReference>
<dbReference type="EMBL" id="CP121689">
    <property type="protein sequence ID" value="WZL76002.1"/>
    <property type="molecule type" value="Genomic_DNA"/>
</dbReference>
<keyword evidence="4" id="KW-0678">Repressor</keyword>
<keyword evidence="2 4" id="KW-0092">Biotin</keyword>
<dbReference type="InterPro" id="IPR030855">
    <property type="entry name" value="Bifunct_BirA"/>
</dbReference>